<dbReference type="Proteomes" id="UP000887575">
    <property type="component" value="Unassembled WGS sequence"/>
</dbReference>
<reference evidence="3" key="1">
    <citation type="submission" date="2024-02" db="UniProtKB">
        <authorList>
            <consortium name="WormBaseParasite"/>
        </authorList>
    </citation>
    <scope>IDENTIFICATION</scope>
</reference>
<dbReference type="WBParaSite" id="MBELARI_LOCUS15048">
    <property type="protein sequence ID" value="MBELARI_LOCUS15048"/>
    <property type="gene ID" value="MBELARI_LOCUS15048"/>
</dbReference>
<evidence type="ECO:0000313" key="3">
    <source>
        <dbReference type="WBParaSite" id="MBELARI_LOCUS15048"/>
    </source>
</evidence>
<keyword evidence="2" id="KW-1185">Reference proteome</keyword>
<name>A0AAF3J459_9BILA</name>
<dbReference type="AlphaFoldDB" id="A0AAF3J459"/>
<keyword evidence="1" id="KW-1133">Transmembrane helix</keyword>
<organism evidence="2 3">
    <name type="scientific">Mesorhabditis belari</name>
    <dbReference type="NCBI Taxonomy" id="2138241"/>
    <lineage>
        <taxon>Eukaryota</taxon>
        <taxon>Metazoa</taxon>
        <taxon>Ecdysozoa</taxon>
        <taxon>Nematoda</taxon>
        <taxon>Chromadorea</taxon>
        <taxon>Rhabditida</taxon>
        <taxon>Rhabditina</taxon>
        <taxon>Rhabditomorpha</taxon>
        <taxon>Rhabditoidea</taxon>
        <taxon>Rhabditidae</taxon>
        <taxon>Mesorhabditinae</taxon>
        <taxon>Mesorhabditis</taxon>
    </lineage>
</organism>
<keyword evidence="1" id="KW-0472">Membrane</keyword>
<feature type="transmembrane region" description="Helical" evidence="1">
    <location>
        <begin position="57"/>
        <end position="73"/>
    </location>
</feature>
<keyword evidence="1" id="KW-0812">Transmembrane</keyword>
<protein>
    <submittedName>
        <fullName evidence="3">Uncharacterized protein</fullName>
    </submittedName>
</protein>
<evidence type="ECO:0000256" key="1">
    <source>
        <dbReference type="SAM" id="Phobius"/>
    </source>
</evidence>
<accession>A0AAF3J459</accession>
<evidence type="ECO:0000313" key="2">
    <source>
        <dbReference type="Proteomes" id="UP000887575"/>
    </source>
</evidence>
<proteinExistence type="predicted"/>
<sequence length="112" mass="12614">MVIARNSTCESNAPIHGDVIIGDPVKAILNATDQNPVNITQNNGHCLDNEKGSTSSFLILFLFFSLVIAYFVYKNRGKVLQLQRELRSRVEYRRLEDGDSCSLLPNEPQVIY</sequence>